<evidence type="ECO:0000313" key="2">
    <source>
        <dbReference type="EMBL" id="MDQ0152002.1"/>
    </source>
</evidence>
<reference evidence="2" key="1">
    <citation type="submission" date="2023-07" db="EMBL/GenBank/DDBJ databases">
        <title>Genomic Encyclopedia of Type Strains, Phase IV (KMG-IV): sequencing the most valuable type-strain genomes for metagenomic binning, comparative biology and taxonomic classification.</title>
        <authorList>
            <person name="Goeker M."/>
        </authorList>
    </citation>
    <scope>NUCLEOTIDE SEQUENCE</scope>
    <source>
        <strain evidence="2">DSM 19659</strain>
    </source>
</reference>
<dbReference type="RefSeq" id="WP_170065355.1">
    <property type="nucleotide sequence ID" value="NZ_JAUSTO010000003.1"/>
</dbReference>
<feature type="transmembrane region" description="Helical" evidence="1">
    <location>
        <begin position="34"/>
        <end position="57"/>
    </location>
</feature>
<dbReference type="Pfam" id="PF03729">
    <property type="entry name" value="DUF308"/>
    <property type="match status" value="2"/>
</dbReference>
<protein>
    <submittedName>
        <fullName evidence="2">Uncharacterized membrane protein HdeD (DUF308 family)</fullName>
    </submittedName>
</protein>
<evidence type="ECO:0000313" key="3">
    <source>
        <dbReference type="Proteomes" id="UP001241537"/>
    </source>
</evidence>
<dbReference type="InterPro" id="IPR005325">
    <property type="entry name" value="DUF308_memb"/>
</dbReference>
<proteinExistence type="predicted"/>
<feature type="transmembrane region" description="Helical" evidence="1">
    <location>
        <begin position="124"/>
        <end position="146"/>
    </location>
</feature>
<comment type="caution">
    <text evidence="2">The sequence shown here is derived from an EMBL/GenBank/DDBJ whole genome shotgun (WGS) entry which is preliminary data.</text>
</comment>
<keyword evidence="1" id="KW-0812">Transmembrane</keyword>
<keyword evidence="3" id="KW-1185">Reference proteome</keyword>
<gene>
    <name evidence="2" type="ORF">J2S20_000684</name>
</gene>
<feature type="transmembrane region" description="Helical" evidence="1">
    <location>
        <begin position="69"/>
        <end position="89"/>
    </location>
</feature>
<feature type="transmembrane region" description="Helical" evidence="1">
    <location>
        <begin position="9"/>
        <end position="28"/>
    </location>
</feature>
<keyword evidence="1" id="KW-1133">Transmembrane helix</keyword>
<accession>A0AAE3V9F3</accession>
<dbReference type="AlphaFoldDB" id="A0AAE3V9F3"/>
<dbReference type="Proteomes" id="UP001241537">
    <property type="component" value="Unassembled WGS sequence"/>
</dbReference>
<keyword evidence="1" id="KW-0472">Membrane</keyword>
<evidence type="ECO:0000256" key="1">
    <source>
        <dbReference type="SAM" id="Phobius"/>
    </source>
</evidence>
<name>A0AAE3V9F3_9FIRM</name>
<sequence>MKRLYVAKYGYIVMSLIFYAFGLAYMFLPEIPDLTLCIAAGVCLLIYGVIKLVGYLSPDLYCLAFQYDMASAILLMILGVLVIACNLRVRDFLVPGLGVLILSDSVLTIQTAKDAAKFGIRSWVLLLVISIVCVLVGCLIIIHPFYSVRARHVMVGLAILLEGVMKHCVVLCTVRGDMGRATKDKGEVRGTALRNDL</sequence>
<organism evidence="2 3">
    <name type="scientific">Moryella indoligenes</name>
    <dbReference type="NCBI Taxonomy" id="371674"/>
    <lineage>
        <taxon>Bacteria</taxon>
        <taxon>Bacillati</taxon>
        <taxon>Bacillota</taxon>
        <taxon>Clostridia</taxon>
        <taxon>Lachnospirales</taxon>
        <taxon>Lachnospiraceae</taxon>
        <taxon>Moryella</taxon>
    </lineage>
</organism>
<dbReference type="EMBL" id="JAUSTO010000003">
    <property type="protein sequence ID" value="MDQ0152002.1"/>
    <property type="molecule type" value="Genomic_DNA"/>
</dbReference>